<dbReference type="Pfam" id="PF22551">
    <property type="entry name" value="TY-Chap1"/>
    <property type="match status" value="1"/>
</dbReference>
<dbReference type="InterPro" id="IPR054343">
    <property type="entry name" value="TY-Chap_M"/>
</dbReference>
<dbReference type="EMBL" id="JTHE02000003">
    <property type="protein sequence ID" value="NEV67102.1"/>
    <property type="molecule type" value="Genomic_DNA"/>
</dbReference>
<reference evidence="2" key="3">
    <citation type="submission" date="2020-02" db="EMBL/GenBank/DDBJ databases">
        <authorList>
            <person name="Sarangi A.N."/>
            <person name="Ghosh S."/>
            <person name="Mukherjee M."/>
            <person name="Tripathy S."/>
        </authorList>
    </citation>
    <scope>NUCLEOTIDE SEQUENCE</scope>
    <source>
        <strain evidence="2">BDU141951</strain>
    </source>
</reference>
<protein>
    <submittedName>
        <fullName evidence="2">YbjN domain-containing protein</fullName>
    </submittedName>
</protein>
<comment type="caution">
    <text evidence="2">The sequence shown here is derived from an EMBL/GenBank/DDBJ whole genome shotgun (WGS) entry which is preliminary data.</text>
</comment>
<evidence type="ECO:0000259" key="1">
    <source>
        <dbReference type="Pfam" id="PF22551"/>
    </source>
</evidence>
<sequence>MAPPFSNSVQQLTYQKVADYLSGSDLFQASLRTYRDRPKFDILYGSALIEIEVLPWEVHPWEAGDLATVRATSCVTVGSTLECELLQFLLTENRRMRFGAFHLDDAGQVVFSESVLGGEEMSIIELQTCILSVVTIADTYDDIIAERFGGQRASDRLPQSFPQPLA</sequence>
<evidence type="ECO:0000313" key="2">
    <source>
        <dbReference type="EMBL" id="NEV67102.1"/>
    </source>
</evidence>
<dbReference type="SUPFAM" id="SSF69635">
    <property type="entry name" value="Type III secretory system chaperone-like"/>
    <property type="match status" value="1"/>
</dbReference>
<name>A0A0C1V504_9CYAN</name>
<dbReference type="Gene3D" id="3.30.1460.10">
    <property type="match status" value="1"/>
</dbReference>
<accession>A0A0C1V504</accession>
<feature type="domain" description="TY-Chap central" evidence="1">
    <location>
        <begin position="65"/>
        <end position="155"/>
    </location>
</feature>
<gene>
    <name evidence="2" type="ORF">QQ91_008220</name>
</gene>
<reference evidence="2" key="2">
    <citation type="journal article" date="2015" name="Genome Announc.">
        <title>Draft Genome Sequence of Filamentous Marine Cyanobacterium Lyngbya confervoides Strain BDU141951.</title>
        <authorList>
            <person name="Chandrababunaidu M.M."/>
            <person name="Sen D."/>
            <person name="Tripathy S."/>
        </authorList>
    </citation>
    <scope>NUCLEOTIDE SEQUENCE</scope>
    <source>
        <strain evidence="2">BDU141951</strain>
    </source>
</reference>
<dbReference type="AlphaFoldDB" id="A0A0C1V504"/>
<proteinExistence type="predicted"/>
<reference evidence="2" key="1">
    <citation type="submission" date="2014-11" db="EMBL/GenBank/DDBJ databases">
        <authorList>
            <person name="Malar M.C."/>
            <person name="Sen D."/>
            <person name="Tripathy S."/>
        </authorList>
    </citation>
    <scope>NUCLEOTIDE SEQUENCE</scope>
    <source>
        <strain evidence="2">BDU141951</strain>
    </source>
</reference>
<organism evidence="2">
    <name type="scientific">Lyngbya confervoides BDU141951</name>
    <dbReference type="NCBI Taxonomy" id="1574623"/>
    <lineage>
        <taxon>Bacteria</taxon>
        <taxon>Bacillati</taxon>
        <taxon>Cyanobacteriota</taxon>
        <taxon>Cyanophyceae</taxon>
        <taxon>Oscillatoriophycideae</taxon>
        <taxon>Oscillatoriales</taxon>
        <taxon>Microcoleaceae</taxon>
        <taxon>Lyngbya</taxon>
    </lineage>
</organism>